<dbReference type="InterPro" id="IPR002347">
    <property type="entry name" value="SDR_fam"/>
</dbReference>
<dbReference type="OrthoDB" id="1933717at2759"/>
<comment type="similarity">
    <text evidence="1 2">Belongs to the short-chain dehydrogenases/reductases (SDR) family.</text>
</comment>
<dbReference type="OMA" id="MLTLHYQ"/>
<evidence type="ECO:0000313" key="4">
    <source>
        <dbReference type="Proteomes" id="UP000012174"/>
    </source>
</evidence>
<dbReference type="KEGG" id="ela:UCREL1_11437"/>
<dbReference type="PRINTS" id="PR00080">
    <property type="entry name" value="SDRFAMILY"/>
</dbReference>
<dbReference type="GO" id="GO:0005737">
    <property type="term" value="C:cytoplasm"/>
    <property type="evidence" value="ECO:0007669"/>
    <property type="project" value="TreeGrafter"/>
</dbReference>
<dbReference type="HOGENOM" id="CLU_010194_9_0_1"/>
<dbReference type="eggNOG" id="KOG1611">
    <property type="taxonomic scope" value="Eukaryota"/>
</dbReference>
<evidence type="ECO:0000256" key="1">
    <source>
        <dbReference type="ARBA" id="ARBA00006484"/>
    </source>
</evidence>
<protein>
    <submittedName>
        <fullName evidence="3">Putative short chain dehydrogenase protein</fullName>
    </submittedName>
</protein>
<evidence type="ECO:0000313" key="3">
    <source>
        <dbReference type="EMBL" id="EMR61624.1"/>
    </source>
</evidence>
<reference evidence="4" key="1">
    <citation type="journal article" date="2013" name="Genome Announc.">
        <title>Draft genome sequence of the grapevine dieback fungus Eutypa lata UCR-EL1.</title>
        <authorList>
            <person name="Blanco-Ulate B."/>
            <person name="Rolshausen P.E."/>
            <person name="Cantu D."/>
        </authorList>
    </citation>
    <scope>NUCLEOTIDE SEQUENCE [LARGE SCALE GENOMIC DNA]</scope>
    <source>
        <strain evidence="4">UCR-EL1</strain>
    </source>
</reference>
<dbReference type="PRINTS" id="PR00081">
    <property type="entry name" value="GDHRDH"/>
</dbReference>
<organism evidence="3 4">
    <name type="scientific">Eutypa lata (strain UCR-EL1)</name>
    <name type="common">Grapevine dieback disease fungus</name>
    <name type="synonym">Eutypa armeniacae</name>
    <dbReference type="NCBI Taxonomy" id="1287681"/>
    <lineage>
        <taxon>Eukaryota</taxon>
        <taxon>Fungi</taxon>
        <taxon>Dikarya</taxon>
        <taxon>Ascomycota</taxon>
        <taxon>Pezizomycotina</taxon>
        <taxon>Sordariomycetes</taxon>
        <taxon>Xylariomycetidae</taxon>
        <taxon>Xylariales</taxon>
        <taxon>Diatrypaceae</taxon>
        <taxon>Eutypa</taxon>
    </lineage>
</organism>
<keyword evidence="4" id="KW-1185">Reference proteome</keyword>
<proteinExistence type="inferred from homology"/>
<dbReference type="PANTHER" id="PTHR43544:SF32">
    <property type="entry name" value="CHAIN DEHYDROGENASE, PUTATIVE (AFU_ORTHOLOGUE AFUA_5G01530)-RELATED"/>
    <property type="match status" value="1"/>
</dbReference>
<dbReference type="Proteomes" id="UP000012174">
    <property type="component" value="Unassembled WGS sequence"/>
</dbReference>
<dbReference type="EMBL" id="KB707576">
    <property type="protein sequence ID" value="EMR61624.1"/>
    <property type="molecule type" value="Genomic_DNA"/>
</dbReference>
<sequence>MTIILVTGGNRGIGYGTVEVLAKQIADATILLGCRSAAKATEPIARLKHLGVPATIEPLEITTTDDSSIKSAVDQVTKKYGRLDVLINNAGAITLPNSDDPTDIRKNWAEGFDCLLTSNVLVTKAFMPLLRKAEWGRVIMVSSTRGSLAKNKANGLPPPEHWLYGCSKAALNLATIEFRNEELREVADEKDRVTFWAVCPGYCKTGLNGFKGFKDPVEGAAVTARLLGSRRGEILSGTFWGLEKGNFGQIPW</sequence>
<gene>
    <name evidence="3" type="ORF">UCREL1_11437</name>
</gene>
<dbReference type="Pfam" id="PF00106">
    <property type="entry name" value="adh_short"/>
    <property type="match status" value="1"/>
</dbReference>
<dbReference type="InterPro" id="IPR051468">
    <property type="entry name" value="Fungal_SecMetab_SDRs"/>
</dbReference>
<dbReference type="GO" id="GO:0019748">
    <property type="term" value="P:secondary metabolic process"/>
    <property type="evidence" value="ECO:0007669"/>
    <property type="project" value="TreeGrafter"/>
</dbReference>
<dbReference type="Gene3D" id="3.40.50.720">
    <property type="entry name" value="NAD(P)-binding Rossmann-like Domain"/>
    <property type="match status" value="1"/>
</dbReference>
<dbReference type="GO" id="GO:0016491">
    <property type="term" value="F:oxidoreductase activity"/>
    <property type="evidence" value="ECO:0007669"/>
    <property type="project" value="TreeGrafter"/>
</dbReference>
<dbReference type="SUPFAM" id="SSF51735">
    <property type="entry name" value="NAD(P)-binding Rossmann-fold domains"/>
    <property type="match status" value="1"/>
</dbReference>
<accession>M7S6E8</accession>
<dbReference type="AlphaFoldDB" id="M7S6E8"/>
<dbReference type="InterPro" id="IPR036291">
    <property type="entry name" value="NAD(P)-bd_dom_sf"/>
</dbReference>
<dbReference type="PANTHER" id="PTHR43544">
    <property type="entry name" value="SHORT-CHAIN DEHYDROGENASE/REDUCTASE"/>
    <property type="match status" value="1"/>
</dbReference>
<evidence type="ECO:0000256" key="2">
    <source>
        <dbReference type="RuleBase" id="RU000363"/>
    </source>
</evidence>
<name>M7S6E8_EUTLA</name>